<organism evidence="1">
    <name type="scientific">viral metagenome</name>
    <dbReference type="NCBI Taxonomy" id="1070528"/>
    <lineage>
        <taxon>unclassified sequences</taxon>
        <taxon>metagenomes</taxon>
        <taxon>organismal metagenomes</taxon>
    </lineage>
</organism>
<evidence type="ECO:0000313" key="1">
    <source>
        <dbReference type="EMBL" id="QHT26682.1"/>
    </source>
</evidence>
<dbReference type="AlphaFoldDB" id="A0A6C0ED64"/>
<accession>A0A6C0ED64</accession>
<dbReference type="EMBL" id="MN739800">
    <property type="protein sequence ID" value="QHT26682.1"/>
    <property type="molecule type" value="Genomic_DNA"/>
</dbReference>
<sequence>MKYIIIEKKLIYKKYVLKNQIYKSIYDFLISN</sequence>
<reference evidence="1" key="1">
    <citation type="journal article" date="2020" name="Nature">
        <title>Giant virus diversity and host interactions through global metagenomics.</title>
        <authorList>
            <person name="Schulz F."/>
            <person name="Roux S."/>
            <person name="Paez-Espino D."/>
            <person name="Jungbluth S."/>
            <person name="Walsh D.A."/>
            <person name="Denef V.J."/>
            <person name="McMahon K.D."/>
            <person name="Konstantinidis K.T."/>
            <person name="Eloe-Fadrosh E.A."/>
            <person name="Kyrpides N.C."/>
            <person name="Woyke T."/>
        </authorList>
    </citation>
    <scope>NUCLEOTIDE SEQUENCE</scope>
    <source>
        <strain evidence="1">GVMAG-M-3300023179-2</strain>
    </source>
</reference>
<proteinExistence type="predicted"/>
<name>A0A6C0ED64_9ZZZZ</name>
<protein>
    <submittedName>
        <fullName evidence="1">Uncharacterized protein</fullName>
    </submittedName>
</protein>